<reference evidence="3" key="1">
    <citation type="journal article" date="2014" name="Int. J. Syst. Evol. Microbiol.">
        <title>Complete genome sequence of Corynebacterium casei LMG S-19264T (=DSM 44701T), isolated from a smear-ripened cheese.</title>
        <authorList>
            <consortium name="US DOE Joint Genome Institute (JGI-PGF)"/>
            <person name="Walter F."/>
            <person name="Albersmeier A."/>
            <person name="Kalinowski J."/>
            <person name="Ruckert C."/>
        </authorList>
    </citation>
    <scope>NUCLEOTIDE SEQUENCE</scope>
    <source>
        <strain evidence="3">JCM 4790</strain>
    </source>
</reference>
<dbReference type="InterPro" id="IPR036397">
    <property type="entry name" value="RNaseH_sf"/>
</dbReference>
<reference evidence="3" key="2">
    <citation type="submission" date="2020-09" db="EMBL/GenBank/DDBJ databases">
        <authorList>
            <person name="Sun Q."/>
            <person name="Ohkuma M."/>
        </authorList>
    </citation>
    <scope>NUCLEOTIDE SEQUENCE</scope>
    <source>
        <strain evidence="3">JCM 4790</strain>
    </source>
</reference>
<name>A0A918NWR9_9ACTN</name>
<dbReference type="InterPro" id="IPR012337">
    <property type="entry name" value="RNaseH-like_sf"/>
</dbReference>
<gene>
    <name evidence="3" type="ORF">GCM10010358_65920</name>
</gene>
<organism evidence="3 4">
    <name type="scientific">Streptomyces minutiscleroticus</name>
    <dbReference type="NCBI Taxonomy" id="68238"/>
    <lineage>
        <taxon>Bacteria</taxon>
        <taxon>Bacillati</taxon>
        <taxon>Actinomycetota</taxon>
        <taxon>Actinomycetes</taxon>
        <taxon>Kitasatosporales</taxon>
        <taxon>Streptomycetaceae</taxon>
        <taxon>Streptomyces</taxon>
    </lineage>
</organism>
<proteinExistence type="predicted"/>
<dbReference type="InterPro" id="IPR001584">
    <property type="entry name" value="Integrase_cat-core"/>
</dbReference>
<dbReference type="PROSITE" id="PS50994">
    <property type="entry name" value="INTEGRASE"/>
    <property type="match status" value="1"/>
</dbReference>
<sequence length="126" mass="13810">MRERGIAGVTRRRRRGLTRPAKKAVPAADLLGRDFTAPAPGLRLVGDMTFIPIDEARLYPATWLDLATREIVGYSMADQHRASLVVDALVMAAGRGRLQPGCITYSDSGSEYTSGELRRAIRRLGL</sequence>
<dbReference type="GO" id="GO:0015074">
    <property type="term" value="P:DNA integration"/>
    <property type="evidence" value="ECO:0007669"/>
    <property type="project" value="InterPro"/>
</dbReference>
<dbReference type="SUPFAM" id="SSF53098">
    <property type="entry name" value="Ribonuclease H-like"/>
    <property type="match status" value="1"/>
</dbReference>
<accession>A0A918NWR9</accession>
<evidence type="ECO:0000313" key="3">
    <source>
        <dbReference type="EMBL" id="GGY03000.1"/>
    </source>
</evidence>
<feature type="domain" description="Integrase catalytic" evidence="2">
    <location>
        <begin position="36"/>
        <end position="126"/>
    </location>
</feature>
<dbReference type="EMBL" id="BMVU01000049">
    <property type="protein sequence ID" value="GGY03000.1"/>
    <property type="molecule type" value="Genomic_DNA"/>
</dbReference>
<evidence type="ECO:0000256" key="1">
    <source>
        <dbReference type="SAM" id="MobiDB-lite"/>
    </source>
</evidence>
<dbReference type="PANTHER" id="PTHR46889:SF4">
    <property type="entry name" value="TRANSPOSASE INSO FOR INSERTION SEQUENCE ELEMENT IS911B-RELATED"/>
    <property type="match status" value="1"/>
</dbReference>
<keyword evidence="4" id="KW-1185">Reference proteome</keyword>
<dbReference type="Proteomes" id="UP000619244">
    <property type="component" value="Unassembled WGS sequence"/>
</dbReference>
<evidence type="ECO:0000259" key="2">
    <source>
        <dbReference type="PROSITE" id="PS50994"/>
    </source>
</evidence>
<protein>
    <recommendedName>
        <fullName evidence="2">Integrase catalytic domain-containing protein</fullName>
    </recommendedName>
</protein>
<dbReference type="RefSeq" id="WP_190194007.1">
    <property type="nucleotide sequence ID" value="NZ_BMVU01000049.1"/>
</dbReference>
<dbReference type="AlphaFoldDB" id="A0A918NWR9"/>
<evidence type="ECO:0000313" key="4">
    <source>
        <dbReference type="Proteomes" id="UP000619244"/>
    </source>
</evidence>
<comment type="caution">
    <text evidence="3">The sequence shown here is derived from an EMBL/GenBank/DDBJ whole genome shotgun (WGS) entry which is preliminary data.</text>
</comment>
<dbReference type="InterPro" id="IPR050900">
    <property type="entry name" value="Transposase_IS3/IS150/IS904"/>
</dbReference>
<dbReference type="GO" id="GO:0003676">
    <property type="term" value="F:nucleic acid binding"/>
    <property type="evidence" value="ECO:0007669"/>
    <property type="project" value="InterPro"/>
</dbReference>
<feature type="compositionally biased region" description="Basic residues" evidence="1">
    <location>
        <begin position="10"/>
        <end position="20"/>
    </location>
</feature>
<dbReference type="Gene3D" id="3.30.420.10">
    <property type="entry name" value="Ribonuclease H-like superfamily/Ribonuclease H"/>
    <property type="match status" value="1"/>
</dbReference>
<feature type="region of interest" description="Disordered" evidence="1">
    <location>
        <begin position="1"/>
        <end position="20"/>
    </location>
</feature>
<dbReference type="Pfam" id="PF00665">
    <property type="entry name" value="rve"/>
    <property type="match status" value="1"/>
</dbReference>
<dbReference type="PANTHER" id="PTHR46889">
    <property type="entry name" value="TRANSPOSASE INSF FOR INSERTION SEQUENCE IS3B-RELATED"/>
    <property type="match status" value="1"/>
</dbReference>